<protein>
    <submittedName>
        <fullName evidence="1">Uncharacterized protein</fullName>
    </submittedName>
</protein>
<gene>
    <name evidence="1" type="ORF">ILYODFUR_019440</name>
</gene>
<reference evidence="1 2" key="1">
    <citation type="submission" date="2021-06" db="EMBL/GenBank/DDBJ databases">
        <authorList>
            <person name="Palmer J.M."/>
        </authorList>
    </citation>
    <scope>NUCLEOTIDE SEQUENCE [LARGE SCALE GENOMIC DNA]</scope>
    <source>
        <strain evidence="2">if_2019</strain>
        <tissue evidence="1">Muscle</tissue>
    </source>
</reference>
<name>A0ABV0UHB6_9TELE</name>
<accession>A0ABV0UHB6</accession>
<keyword evidence="2" id="KW-1185">Reference proteome</keyword>
<dbReference type="Proteomes" id="UP001482620">
    <property type="component" value="Unassembled WGS sequence"/>
</dbReference>
<sequence>MQIFSVPPPDNVPAIHLNSEPTRDILPAVHLNSVLCFDTCSPSKAPSTRLLWVVLSFWLSYFYVDSEGIQGFSKDVVFYCEIKMLMCVSSPMRTVEGCS</sequence>
<evidence type="ECO:0000313" key="1">
    <source>
        <dbReference type="EMBL" id="MEQ2244650.1"/>
    </source>
</evidence>
<proteinExistence type="predicted"/>
<evidence type="ECO:0000313" key="2">
    <source>
        <dbReference type="Proteomes" id="UP001482620"/>
    </source>
</evidence>
<organism evidence="1 2">
    <name type="scientific">Ilyodon furcidens</name>
    <name type="common">goldbreast splitfin</name>
    <dbReference type="NCBI Taxonomy" id="33524"/>
    <lineage>
        <taxon>Eukaryota</taxon>
        <taxon>Metazoa</taxon>
        <taxon>Chordata</taxon>
        <taxon>Craniata</taxon>
        <taxon>Vertebrata</taxon>
        <taxon>Euteleostomi</taxon>
        <taxon>Actinopterygii</taxon>
        <taxon>Neopterygii</taxon>
        <taxon>Teleostei</taxon>
        <taxon>Neoteleostei</taxon>
        <taxon>Acanthomorphata</taxon>
        <taxon>Ovalentaria</taxon>
        <taxon>Atherinomorphae</taxon>
        <taxon>Cyprinodontiformes</taxon>
        <taxon>Goodeidae</taxon>
        <taxon>Ilyodon</taxon>
    </lineage>
</organism>
<comment type="caution">
    <text evidence="1">The sequence shown here is derived from an EMBL/GenBank/DDBJ whole genome shotgun (WGS) entry which is preliminary data.</text>
</comment>
<dbReference type="EMBL" id="JAHRIQ010071460">
    <property type="protein sequence ID" value="MEQ2244650.1"/>
    <property type="molecule type" value="Genomic_DNA"/>
</dbReference>